<accession>A0A2M7H2V6</accession>
<evidence type="ECO:0000313" key="1">
    <source>
        <dbReference type="EMBL" id="PIW36572.1"/>
    </source>
</evidence>
<protein>
    <submittedName>
        <fullName evidence="1">Uncharacterized protein</fullName>
    </submittedName>
</protein>
<sequence length="205" mass="23014">MNIVLDTDYFPIAKTMQALMEKTQRAIEASGLVALAEEAQKINDHIVGQYREISRLSLPLGLKVVGSGVVAEPQNKQKAKVLPEPATLPTSYHVKPRPFTVPMEDDMILIHGNVSLNFGKIRTQPSKAIQYITDRIGIQINYAALYDAVRDSERGIYSSTRKKLLSYKDKERRGKSVIDELYKVDGFSSVYTVCTKDGAFYIKQK</sequence>
<dbReference type="EMBL" id="PFGC01000047">
    <property type="protein sequence ID" value="PIW36572.1"/>
    <property type="molecule type" value="Genomic_DNA"/>
</dbReference>
<dbReference type="Proteomes" id="UP000230292">
    <property type="component" value="Unassembled WGS sequence"/>
</dbReference>
<organism evidence="1 2">
    <name type="scientific">Candidatus Kerfeldbacteria bacterium CG15_BIG_FIL_POST_REV_8_21_14_020_45_12</name>
    <dbReference type="NCBI Taxonomy" id="2014247"/>
    <lineage>
        <taxon>Bacteria</taxon>
        <taxon>Candidatus Kerfeldiibacteriota</taxon>
    </lineage>
</organism>
<dbReference type="AlphaFoldDB" id="A0A2M7H2V6"/>
<gene>
    <name evidence="1" type="ORF">COW24_04635</name>
</gene>
<evidence type="ECO:0000313" key="2">
    <source>
        <dbReference type="Proteomes" id="UP000230292"/>
    </source>
</evidence>
<proteinExistence type="predicted"/>
<name>A0A2M7H2V6_9BACT</name>
<comment type="caution">
    <text evidence="1">The sequence shown here is derived from an EMBL/GenBank/DDBJ whole genome shotgun (WGS) entry which is preliminary data.</text>
</comment>
<reference evidence="1 2" key="1">
    <citation type="submission" date="2017-09" db="EMBL/GenBank/DDBJ databases">
        <title>Depth-based differentiation of microbial function through sediment-hosted aquifers and enrichment of novel symbionts in the deep terrestrial subsurface.</title>
        <authorList>
            <person name="Probst A.J."/>
            <person name="Ladd B."/>
            <person name="Jarett J.K."/>
            <person name="Geller-Mcgrath D.E."/>
            <person name="Sieber C.M."/>
            <person name="Emerson J.B."/>
            <person name="Anantharaman K."/>
            <person name="Thomas B.C."/>
            <person name="Malmstrom R."/>
            <person name="Stieglmeier M."/>
            <person name="Klingl A."/>
            <person name="Woyke T."/>
            <person name="Ryan C.M."/>
            <person name="Banfield J.F."/>
        </authorList>
    </citation>
    <scope>NUCLEOTIDE SEQUENCE [LARGE SCALE GENOMIC DNA]</scope>
    <source>
        <strain evidence="1">CG15_BIG_FIL_POST_REV_8_21_14_020_45_12</strain>
    </source>
</reference>